<name>A0A9R0UXG2_TRITD</name>
<evidence type="ECO:0000313" key="1">
    <source>
        <dbReference type="EMBL" id="VAH06920.1"/>
    </source>
</evidence>
<dbReference type="Proteomes" id="UP000324705">
    <property type="component" value="Chromosome 1A"/>
</dbReference>
<dbReference type="Gramene" id="TRITD1Av1G155420.1">
    <property type="protein sequence ID" value="TRITD1Av1G155420.1"/>
    <property type="gene ID" value="TRITD1Av1G155420"/>
</dbReference>
<dbReference type="AlphaFoldDB" id="A0A9R0UXG2"/>
<dbReference type="EMBL" id="LT934111">
    <property type="protein sequence ID" value="VAH06920.1"/>
    <property type="molecule type" value="Genomic_DNA"/>
</dbReference>
<organism evidence="1 2">
    <name type="scientific">Triticum turgidum subsp. durum</name>
    <name type="common">Durum wheat</name>
    <name type="synonym">Triticum durum</name>
    <dbReference type="NCBI Taxonomy" id="4567"/>
    <lineage>
        <taxon>Eukaryota</taxon>
        <taxon>Viridiplantae</taxon>
        <taxon>Streptophyta</taxon>
        <taxon>Embryophyta</taxon>
        <taxon>Tracheophyta</taxon>
        <taxon>Spermatophyta</taxon>
        <taxon>Magnoliopsida</taxon>
        <taxon>Liliopsida</taxon>
        <taxon>Poales</taxon>
        <taxon>Poaceae</taxon>
        <taxon>BOP clade</taxon>
        <taxon>Pooideae</taxon>
        <taxon>Triticodae</taxon>
        <taxon>Triticeae</taxon>
        <taxon>Triticinae</taxon>
        <taxon>Triticum</taxon>
    </lineage>
</organism>
<proteinExistence type="predicted"/>
<gene>
    <name evidence="1" type="ORF">TRITD_1Av1G155420</name>
</gene>
<reference evidence="1 2" key="1">
    <citation type="submission" date="2017-09" db="EMBL/GenBank/DDBJ databases">
        <authorList>
            <consortium name="International Durum Wheat Genome Sequencing Consortium (IDWGSC)"/>
            <person name="Milanesi L."/>
        </authorList>
    </citation>
    <scope>NUCLEOTIDE SEQUENCE [LARGE SCALE GENOMIC DNA]</scope>
    <source>
        <strain evidence="2">cv. Svevo</strain>
    </source>
</reference>
<sequence length="90" mass="10731">MNASESDFEYSDHLTFLFRVPGEKRIEHISGWFLLFYTELDPLDKIHLHSFQESDGRSTSNHFEQDHTIGVDIPFLRRFQCFQCFWCLVA</sequence>
<keyword evidence="2" id="KW-1185">Reference proteome</keyword>
<accession>A0A9R0UXG2</accession>
<evidence type="ECO:0000313" key="2">
    <source>
        <dbReference type="Proteomes" id="UP000324705"/>
    </source>
</evidence>
<protein>
    <submittedName>
        <fullName evidence="1">Uncharacterized protein</fullName>
    </submittedName>
</protein>